<feature type="binding site" evidence="1">
    <location>
        <position position="311"/>
    </location>
    <ligand>
        <name>Mg(2+)</name>
        <dbReference type="ChEBI" id="CHEBI:18420"/>
        <label>5</label>
    </ligand>
</feature>
<dbReference type="Pfam" id="PF00586">
    <property type="entry name" value="AIRS"/>
    <property type="match status" value="1"/>
</dbReference>
<feature type="binding site" evidence="1">
    <location>
        <position position="65"/>
    </location>
    <ligand>
        <name>Mg(2+)</name>
        <dbReference type="ChEBI" id="CHEBI:18420"/>
        <label>4</label>
    </ligand>
</feature>
<keyword evidence="1" id="KW-0547">Nucleotide-binding</keyword>
<dbReference type="PANTHER" id="PTHR30270:SF0">
    <property type="entry name" value="THIAMINE-MONOPHOSPHATE KINASE"/>
    <property type="match status" value="1"/>
</dbReference>
<keyword evidence="5" id="KW-1185">Reference proteome</keyword>
<dbReference type="SUPFAM" id="SSF55326">
    <property type="entry name" value="PurM N-terminal domain-like"/>
    <property type="match status" value="1"/>
</dbReference>
<feature type="binding site" evidence="1">
    <location>
        <position position="310"/>
    </location>
    <ligand>
        <name>ATP</name>
        <dbReference type="ChEBI" id="CHEBI:30616"/>
    </ligand>
</feature>
<protein>
    <recommendedName>
        <fullName evidence="1">Thiamine-monophosphate kinase</fullName>
        <shortName evidence="1">TMP kinase</shortName>
        <shortName evidence="1">Thiamine-phosphate kinase</shortName>
        <ecNumber evidence="1">2.7.4.16</ecNumber>
    </recommendedName>
</protein>
<feature type="binding site" evidence="1">
    <location>
        <position position="204"/>
    </location>
    <ligand>
        <name>ATP</name>
        <dbReference type="ChEBI" id="CHEBI:30616"/>
    </ligand>
</feature>
<feature type="binding site" evidence="1">
    <location>
        <position position="367"/>
    </location>
    <ligand>
        <name>substrate</name>
    </ligand>
</feature>
<dbReference type="InterPro" id="IPR036676">
    <property type="entry name" value="PurM-like_C_sf"/>
</dbReference>
<dbReference type="RefSeq" id="WP_115930973.1">
    <property type="nucleotide sequence ID" value="NZ_QREH01000001.1"/>
</dbReference>
<evidence type="ECO:0000313" key="5">
    <source>
        <dbReference type="Proteomes" id="UP000256727"/>
    </source>
</evidence>
<dbReference type="CDD" id="cd02194">
    <property type="entry name" value="ThiL"/>
    <property type="match status" value="1"/>
</dbReference>
<feature type="binding site" evidence="1">
    <location>
        <position position="51"/>
    </location>
    <ligand>
        <name>Mg(2+)</name>
        <dbReference type="ChEBI" id="CHEBI:18420"/>
        <label>3</label>
    </ligand>
</feature>
<dbReference type="OrthoDB" id="9802811at2"/>
<feature type="binding site" evidence="1">
    <location>
        <position position="129"/>
    </location>
    <ligand>
        <name>Mg(2+)</name>
        <dbReference type="ChEBI" id="CHEBI:18420"/>
        <label>4</label>
    </ligand>
</feature>
<dbReference type="Proteomes" id="UP000256727">
    <property type="component" value="Unassembled WGS sequence"/>
</dbReference>
<comment type="caution">
    <text evidence="1">Lacks conserved residue(s) required for the propagation of feature annotation.</text>
</comment>
<dbReference type="InterPro" id="IPR016188">
    <property type="entry name" value="PurM-like_N"/>
</dbReference>
<feature type="binding site" evidence="1">
    <location>
        <position position="66"/>
    </location>
    <ligand>
        <name>Mg(2+)</name>
        <dbReference type="ChEBI" id="CHEBI:18420"/>
        <label>1</label>
    </ligand>
</feature>
<reference evidence="4 5" key="1">
    <citation type="submission" date="2018-07" db="EMBL/GenBank/DDBJ databases">
        <title>Sequencing the genomes of 1000 actinobacteria strains.</title>
        <authorList>
            <person name="Klenk H.-P."/>
        </authorList>
    </citation>
    <scope>NUCLEOTIDE SEQUENCE [LARGE SCALE GENOMIC DNA]</scope>
    <source>
        <strain evidence="4 5">DSM 14442</strain>
    </source>
</reference>
<dbReference type="SUPFAM" id="SSF56042">
    <property type="entry name" value="PurM C-terminal domain-like"/>
    <property type="match status" value="1"/>
</dbReference>
<dbReference type="AlphaFoldDB" id="A0A3D9L8P0"/>
<dbReference type="EMBL" id="QREH01000001">
    <property type="protein sequence ID" value="REE02728.1"/>
    <property type="molecule type" value="Genomic_DNA"/>
</dbReference>
<feature type="binding site" evidence="1">
    <location>
        <position position="129"/>
    </location>
    <ligand>
        <name>Mg(2+)</name>
        <dbReference type="ChEBI" id="CHEBI:18420"/>
        <label>3</label>
    </ligand>
</feature>
<keyword evidence="1 4" id="KW-0418">Kinase</keyword>
<keyword evidence="1" id="KW-0067">ATP-binding</keyword>
<dbReference type="PANTHER" id="PTHR30270">
    <property type="entry name" value="THIAMINE-MONOPHOSPHATE KINASE"/>
    <property type="match status" value="1"/>
</dbReference>
<keyword evidence="1" id="KW-0460">Magnesium</keyword>
<dbReference type="InterPro" id="IPR006283">
    <property type="entry name" value="ThiL-like"/>
</dbReference>
<dbReference type="HAMAP" id="MF_02128">
    <property type="entry name" value="TMP_kinase"/>
    <property type="match status" value="1"/>
</dbReference>
<feature type="compositionally biased region" description="Gly residues" evidence="2">
    <location>
        <begin position="97"/>
        <end position="107"/>
    </location>
</feature>
<evidence type="ECO:0000259" key="3">
    <source>
        <dbReference type="Pfam" id="PF00586"/>
    </source>
</evidence>
<name>A0A3D9L8P0_9MICC</name>
<comment type="caution">
    <text evidence="4">The sequence shown here is derived from an EMBL/GenBank/DDBJ whole genome shotgun (WGS) entry which is preliminary data.</text>
</comment>
<keyword evidence="1" id="KW-0808">Transferase</keyword>
<dbReference type="GO" id="GO:0005524">
    <property type="term" value="F:ATP binding"/>
    <property type="evidence" value="ECO:0007669"/>
    <property type="project" value="UniProtKB-UniRule"/>
</dbReference>
<feature type="binding site" evidence="1">
    <location>
        <position position="180"/>
    </location>
    <ligand>
        <name>Mg(2+)</name>
        <dbReference type="ChEBI" id="CHEBI:18420"/>
        <label>1</label>
    </ligand>
</feature>
<feature type="binding site" evidence="1">
    <location>
        <position position="129"/>
    </location>
    <ligand>
        <name>Mg(2+)</name>
        <dbReference type="ChEBI" id="CHEBI:18420"/>
        <label>2</label>
    </ligand>
</feature>
<comment type="function">
    <text evidence="1">Catalyzes the ATP-dependent phosphorylation of thiamine-monophosphate (TMP) to form thiamine-pyrophosphate (TPP), the active form of vitamin B1.</text>
</comment>
<feature type="binding site" evidence="1">
    <location>
        <position position="67"/>
    </location>
    <ligand>
        <name>Mg(2+)</name>
        <dbReference type="ChEBI" id="CHEBI:18420"/>
        <label>2</label>
    </ligand>
</feature>
<feature type="binding site" evidence="1">
    <location>
        <position position="410"/>
    </location>
    <ligand>
        <name>substrate</name>
    </ligand>
</feature>
<dbReference type="Gene3D" id="3.90.650.10">
    <property type="entry name" value="PurM-like C-terminal domain"/>
    <property type="match status" value="1"/>
</dbReference>
<sequence>MTAPGTTPTPRARQTVGGLGESGILRILNRRFATVPAAGDWPEGTVGPGDDAAVVSAPDGRFVITTDAMAQDRDFRLDWPAVPRGLASRSDGRTEGGPDGGSNGGRFDGHGFAGGYATGWKAAAQNFSDINAMGGEPSGLLLALTMPPTTPVAWIDGLAAGLAGAVRHLGAARCRIVGGDLGSDDRITVAVTATGDLDGRPAVRRTLPPAARAVTAGADLDLVLCGRAGWAAAGLAVLETPRRVLDERLRIAEGAEQKEQKEQAEQGDQLDHGVRRLAALAAAAQLRPRPVLGAGRVAAEAGALAMMDVSDGVLKDAGRLATANGLRADLDPDWVRREASVLVPLARALDPASGQRTAECWVSAGGEDYGLLAALPTGATVPPGFRRIGRLVAESGAPAAAASVGSAGGWDHFTDR</sequence>
<comment type="miscellaneous">
    <text evidence="1">Reaction mechanism of ThiL seems to utilize a direct, inline transfer of the gamma-phosphate of ATP to TMP rather than a phosphorylated enzyme intermediate.</text>
</comment>
<feature type="binding site" evidence="1">
    <location>
        <begin position="179"/>
        <end position="180"/>
    </location>
    <ligand>
        <name>ATP</name>
        <dbReference type="ChEBI" id="CHEBI:30616"/>
    </ligand>
</feature>
<feature type="binding site" evidence="1">
    <location>
        <position position="67"/>
    </location>
    <ligand>
        <name>Mg(2+)</name>
        <dbReference type="ChEBI" id="CHEBI:18420"/>
        <label>1</label>
    </ligand>
</feature>
<dbReference type="GO" id="GO:0009229">
    <property type="term" value="P:thiamine diphosphate biosynthetic process"/>
    <property type="evidence" value="ECO:0007669"/>
    <property type="project" value="UniProtKB-UniRule"/>
</dbReference>
<feature type="binding site" evidence="1">
    <location>
        <position position="308"/>
    </location>
    <ligand>
        <name>Mg(2+)</name>
        <dbReference type="ChEBI" id="CHEBI:18420"/>
        <label>3</label>
    </ligand>
</feature>
<dbReference type="GO" id="GO:0009030">
    <property type="term" value="F:thiamine-phosphate kinase activity"/>
    <property type="evidence" value="ECO:0007669"/>
    <property type="project" value="UniProtKB-UniRule"/>
</dbReference>
<evidence type="ECO:0000256" key="2">
    <source>
        <dbReference type="SAM" id="MobiDB-lite"/>
    </source>
</evidence>
<dbReference type="EC" id="2.7.4.16" evidence="1"/>
<evidence type="ECO:0000313" key="4">
    <source>
        <dbReference type="EMBL" id="REE02728.1"/>
    </source>
</evidence>
<comment type="pathway">
    <text evidence="1">Cofactor biosynthesis; thiamine diphosphate biosynthesis; thiamine diphosphate from thiamine phosphate: step 1/1.</text>
</comment>
<organism evidence="4 5">
    <name type="scientific">Citricoccus muralis</name>
    <dbReference type="NCBI Taxonomy" id="169134"/>
    <lineage>
        <taxon>Bacteria</taxon>
        <taxon>Bacillati</taxon>
        <taxon>Actinomycetota</taxon>
        <taxon>Actinomycetes</taxon>
        <taxon>Micrococcales</taxon>
        <taxon>Micrococcaceae</taxon>
        <taxon>Citricoccus</taxon>
    </lineage>
</organism>
<dbReference type="GO" id="GO:0000287">
    <property type="term" value="F:magnesium ion binding"/>
    <property type="evidence" value="ECO:0007669"/>
    <property type="project" value="UniProtKB-UniRule"/>
</dbReference>
<dbReference type="Gene3D" id="3.30.1330.10">
    <property type="entry name" value="PurM-like, N-terminal domain"/>
    <property type="match status" value="1"/>
</dbReference>
<feature type="binding site" evidence="1">
    <location>
        <position position="51"/>
    </location>
    <ligand>
        <name>Mg(2+)</name>
        <dbReference type="ChEBI" id="CHEBI:18420"/>
        <label>4</label>
    </ligand>
</feature>
<dbReference type="InterPro" id="IPR036921">
    <property type="entry name" value="PurM-like_N_sf"/>
</dbReference>
<proteinExistence type="inferred from homology"/>
<keyword evidence="1" id="KW-0784">Thiamine biosynthesis</keyword>
<keyword evidence="1" id="KW-0479">Metal-binding</keyword>
<feature type="domain" description="PurM-like N-terminal" evidence="3">
    <location>
        <begin position="114"/>
        <end position="195"/>
    </location>
</feature>
<gene>
    <name evidence="1" type="primary">thiL</name>
    <name evidence="4" type="ORF">C8E99_0509</name>
</gene>
<evidence type="ECO:0000256" key="1">
    <source>
        <dbReference type="HAMAP-Rule" id="MF_02128"/>
    </source>
</evidence>
<dbReference type="GO" id="GO:0009228">
    <property type="term" value="P:thiamine biosynthetic process"/>
    <property type="evidence" value="ECO:0007669"/>
    <property type="project" value="UniProtKB-KW"/>
</dbReference>
<feature type="binding site" evidence="1">
    <location>
        <position position="74"/>
    </location>
    <ligand>
        <name>substrate</name>
    </ligand>
</feature>
<dbReference type="UniPathway" id="UPA00060">
    <property type="reaction ID" value="UER00142"/>
</dbReference>
<comment type="similarity">
    <text evidence="1">Belongs to the thiamine-monophosphate kinase family.</text>
</comment>
<comment type="catalytic activity">
    <reaction evidence="1">
        <text>thiamine phosphate + ATP = thiamine diphosphate + ADP</text>
        <dbReference type="Rhea" id="RHEA:15913"/>
        <dbReference type="ChEBI" id="CHEBI:30616"/>
        <dbReference type="ChEBI" id="CHEBI:37575"/>
        <dbReference type="ChEBI" id="CHEBI:58937"/>
        <dbReference type="ChEBI" id="CHEBI:456216"/>
        <dbReference type="EC" id="2.7.4.16"/>
    </reaction>
</comment>
<accession>A0A3D9L8P0</accession>
<feature type="region of interest" description="Disordered" evidence="2">
    <location>
        <begin position="81"/>
        <end position="107"/>
    </location>
</feature>